<feature type="transmembrane region" description="Helical" evidence="3">
    <location>
        <begin position="123"/>
        <end position="142"/>
    </location>
</feature>
<keyword evidence="3" id="KW-1133">Transmembrane helix</keyword>
<reference evidence="6" key="1">
    <citation type="submission" date="2017-09" db="EMBL/GenBank/DDBJ databases">
        <title>FDA dAtabase for Regulatory Grade micrObial Sequences (FDA-ARGOS): Supporting development and validation of Infectious Disease Dx tests.</title>
        <authorList>
            <person name="Goldberg B."/>
            <person name="Campos J."/>
            <person name="Tallon L."/>
            <person name="Sadzewicz L."/>
            <person name="Ott S."/>
            <person name="Zhao X."/>
            <person name="Nagaraj S."/>
            <person name="Vavikolanu K."/>
            <person name="Aluvathingal J."/>
            <person name="Nadendla S."/>
            <person name="Geyer C."/>
            <person name="Sichtig H."/>
        </authorList>
    </citation>
    <scope>NUCLEOTIDE SEQUENCE [LARGE SCALE GENOMIC DNA]</scope>
    <source>
        <strain evidence="6">FDAARGOS_370</strain>
    </source>
</reference>
<proteinExistence type="inferred from homology"/>
<organism evidence="5 6">
    <name type="scientific">Edwardsiella tarda</name>
    <dbReference type="NCBI Taxonomy" id="636"/>
    <lineage>
        <taxon>Bacteria</taxon>
        <taxon>Pseudomonadati</taxon>
        <taxon>Pseudomonadota</taxon>
        <taxon>Gammaproteobacteria</taxon>
        <taxon>Enterobacterales</taxon>
        <taxon>Hafniaceae</taxon>
        <taxon>Edwardsiella</taxon>
    </lineage>
</organism>
<dbReference type="PRINTS" id="PR00864">
    <property type="entry name" value="PREPILNPTASE"/>
</dbReference>
<dbReference type="GO" id="GO:0005886">
    <property type="term" value="C:plasma membrane"/>
    <property type="evidence" value="ECO:0007669"/>
    <property type="project" value="TreeGrafter"/>
</dbReference>
<feature type="transmembrane region" description="Helical" evidence="3">
    <location>
        <begin position="170"/>
        <end position="190"/>
    </location>
</feature>
<comment type="caution">
    <text evidence="5">The sequence shown here is derived from an EMBL/GenBank/DDBJ whole genome shotgun (WGS) entry which is preliminary data.</text>
</comment>
<dbReference type="OrthoDB" id="9789291at2"/>
<feature type="transmembrane region" description="Helical" evidence="3">
    <location>
        <begin position="43"/>
        <end position="64"/>
    </location>
</feature>
<dbReference type="GO" id="GO:0004190">
    <property type="term" value="F:aspartic-type endopeptidase activity"/>
    <property type="evidence" value="ECO:0007669"/>
    <property type="project" value="InterPro"/>
</dbReference>
<accession>A0A2A7U1R4</accession>
<name>A0A2A7U1R4_EDWTA</name>
<dbReference type="STRING" id="636.AAW15_05915"/>
<evidence type="ECO:0000313" key="6">
    <source>
        <dbReference type="Proteomes" id="UP000219788"/>
    </source>
</evidence>
<feature type="domain" description="Prepilin type IV endopeptidase peptidase" evidence="4">
    <location>
        <begin position="79"/>
        <end position="183"/>
    </location>
</feature>
<dbReference type="EMBL" id="PDDV01000013">
    <property type="protein sequence ID" value="PEH72305.1"/>
    <property type="molecule type" value="Genomic_DNA"/>
</dbReference>
<dbReference type="Gene3D" id="1.20.120.1220">
    <property type="match status" value="1"/>
</dbReference>
<dbReference type="PANTHER" id="PTHR30487">
    <property type="entry name" value="TYPE 4 PREPILIN-LIKE PROTEINS LEADER PEPTIDE-PROCESSING ENZYME"/>
    <property type="match status" value="1"/>
</dbReference>
<dbReference type="InterPro" id="IPR014032">
    <property type="entry name" value="Peptidase_A24A_bac"/>
</dbReference>
<gene>
    <name evidence="5" type="ORF">CRM76_10395</name>
</gene>
<evidence type="ECO:0000256" key="1">
    <source>
        <dbReference type="ARBA" id="ARBA00005801"/>
    </source>
</evidence>
<evidence type="ECO:0000313" key="5">
    <source>
        <dbReference type="EMBL" id="PEH72305.1"/>
    </source>
</evidence>
<comment type="similarity">
    <text evidence="1 2">Belongs to the peptidase A24 family.</text>
</comment>
<dbReference type="PANTHER" id="PTHR30487:SF0">
    <property type="entry name" value="PREPILIN LEADER PEPTIDASE_N-METHYLTRANSFERASE-RELATED"/>
    <property type="match status" value="1"/>
</dbReference>
<feature type="transmembrane region" description="Helical" evidence="3">
    <location>
        <begin position="71"/>
        <end position="88"/>
    </location>
</feature>
<dbReference type="GO" id="GO:0006465">
    <property type="term" value="P:signal peptide processing"/>
    <property type="evidence" value="ECO:0007669"/>
    <property type="project" value="TreeGrafter"/>
</dbReference>
<protein>
    <submittedName>
        <fullName evidence="5">Prepilin peptidase</fullName>
    </submittedName>
</protein>
<dbReference type="InterPro" id="IPR000045">
    <property type="entry name" value="Prepilin_IV_endopep_pep"/>
</dbReference>
<evidence type="ECO:0000259" key="4">
    <source>
        <dbReference type="Pfam" id="PF01478"/>
    </source>
</evidence>
<dbReference type="AlphaFoldDB" id="A0A2A7U1R4"/>
<keyword evidence="3" id="KW-0812">Transmembrane</keyword>
<evidence type="ECO:0000256" key="3">
    <source>
        <dbReference type="SAM" id="Phobius"/>
    </source>
</evidence>
<dbReference type="Proteomes" id="UP000219788">
    <property type="component" value="Unassembled WGS sequence"/>
</dbReference>
<evidence type="ECO:0000256" key="2">
    <source>
        <dbReference type="RuleBase" id="RU003793"/>
    </source>
</evidence>
<keyword evidence="3" id="KW-0472">Membrane</keyword>
<dbReference type="RefSeq" id="WP_098143053.1">
    <property type="nucleotide sequence ID" value="NZ_PDDV01000013.1"/>
</dbReference>
<dbReference type="InterPro" id="IPR050882">
    <property type="entry name" value="Prepilin_peptidase/N-MTase"/>
</dbReference>
<feature type="transmembrane region" description="Helical" evidence="3">
    <location>
        <begin position="202"/>
        <end position="222"/>
    </location>
</feature>
<dbReference type="Pfam" id="PF01478">
    <property type="entry name" value="Peptidase_A24"/>
    <property type="match status" value="1"/>
</dbReference>
<sequence>MVQDGELALAALLGLALGFPLHRLLCALPPPLLPPLCWYDRHISPFPAPAALSCGLAAIALILANVLPPGAPWLCGMGFCTLTLGLALLDRAALLLPDRLTLALLWLGLLWQASYRPAALPDAVFGAAAGYLLLWLVAWGFWCWRGMEGLGGGDAKLVAALGAWVGASRLPTLLLAACLLALAGFAWRAWRQGGLAPYPAPFGPPLVLAGLWQGLPLLLSAAS</sequence>